<dbReference type="EMBL" id="JRUE01000022">
    <property type="protein sequence ID" value="KXZ74183.1"/>
    <property type="molecule type" value="Genomic_DNA"/>
</dbReference>
<dbReference type="PATRIC" id="fig|52133.18.peg.123"/>
<reference evidence="1 2" key="1">
    <citation type="journal article" date="2016" name="Sci. Rep.">
        <title>Genomic and phenotypic characterization of the species Acinetobacter venetianus.</title>
        <authorList>
            <person name="Fondi M."/>
            <person name="Maida I."/>
            <person name="Perrin E."/>
            <person name="Orlandini V."/>
            <person name="La Torre L."/>
            <person name="Bosi E."/>
            <person name="Negroni A."/>
            <person name="Zanaroli G."/>
            <person name="Fava F."/>
            <person name="Decorosi F."/>
            <person name="Giovannetti L."/>
            <person name="Viti C."/>
            <person name="Vaneechoutte M."/>
            <person name="Dijkshoorn L."/>
            <person name="Fani R."/>
        </authorList>
    </citation>
    <scope>NUCLEOTIDE SEQUENCE [LARGE SCALE GENOMIC DNA]</scope>
    <source>
        <strain evidence="1 2">LUH5627</strain>
    </source>
</reference>
<evidence type="ECO:0000313" key="2">
    <source>
        <dbReference type="Proteomes" id="UP000075680"/>
    </source>
</evidence>
<comment type="caution">
    <text evidence="1">The sequence shown here is derived from an EMBL/GenBank/DDBJ whole genome shotgun (WGS) entry which is preliminary data.</text>
</comment>
<proteinExistence type="predicted"/>
<dbReference type="RefSeq" id="WP_061517824.1">
    <property type="nucleotide sequence ID" value="NZ_JRUE01000022.1"/>
</dbReference>
<name>A0A150I2Z0_9GAMM</name>
<evidence type="ECO:0000313" key="1">
    <source>
        <dbReference type="EMBL" id="KXZ74183.1"/>
    </source>
</evidence>
<dbReference type="Proteomes" id="UP000075680">
    <property type="component" value="Unassembled WGS sequence"/>
</dbReference>
<protein>
    <submittedName>
        <fullName evidence="1">Uncharacterized protein</fullName>
    </submittedName>
</protein>
<dbReference type="AlphaFoldDB" id="A0A150I2Z0"/>
<accession>A0A150I2Z0</accession>
<sequence length="107" mass="12574">MSENKPEPIIVQMESIAPEPITMGGDVFLKHDWYRLINTAPFQMYCCEIYGDENRGTHNIEEWLRSAIEQHVLEDEDKFFKAFGEWHSAKGYWKNETVYGDLIEVSE</sequence>
<gene>
    <name evidence="1" type="ORF">AVENLUH5627_00118</name>
</gene>
<organism evidence="1 2">
    <name type="scientific">Acinetobacter venetianus</name>
    <dbReference type="NCBI Taxonomy" id="52133"/>
    <lineage>
        <taxon>Bacteria</taxon>
        <taxon>Pseudomonadati</taxon>
        <taxon>Pseudomonadota</taxon>
        <taxon>Gammaproteobacteria</taxon>
        <taxon>Moraxellales</taxon>
        <taxon>Moraxellaceae</taxon>
        <taxon>Acinetobacter</taxon>
    </lineage>
</organism>